<accession>A0AAD6Y1J9</accession>
<dbReference type="Proteomes" id="UP001219525">
    <property type="component" value="Unassembled WGS sequence"/>
</dbReference>
<evidence type="ECO:0000313" key="2">
    <source>
        <dbReference type="EMBL" id="KAJ7194809.1"/>
    </source>
</evidence>
<keyword evidence="3" id="KW-1185">Reference proteome</keyword>
<protein>
    <submittedName>
        <fullName evidence="2">Uncharacterized protein</fullName>
    </submittedName>
</protein>
<feature type="compositionally biased region" description="Gly residues" evidence="1">
    <location>
        <begin position="65"/>
        <end position="74"/>
    </location>
</feature>
<feature type="region of interest" description="Disordered" evidence="1">
    <location>
        <begin position="1"/>
        <end position="21"/>
    </location>
</feature>
<gene>
    <name evidence="2" type="ORF">GGX14DRAFT_677870</name>
</gene>
<organism evidence="2 3">
    <name type="scientific">Mycena pura</name>
    <dbReference type="NCBI Taxonomy" id="153505"/>
    <lineage>
        <taxon>Eukaryota</taxon>
        <taxon>Fungi</taxon>
        <taxon>Dikarya</taxon>
        <taxon>Basidiomycota</taxon>
        <taxon>Agaricomycotina</taxon>
        <taxon>Agaricomycetes</taxon>
        <taxon>Agaricomycetidae</taxon>
        <taxon>Agaricales</taxon>
        <taxon>Marasmiineae</taxon>
        <taxon>Mycenaceae</taxon>
        <taxon>Mycena</taxon>
    </lineage>
</organism>
<name>A0AAD6Y1J9_9AGAR</name>
<sequence>MQRPPCVVKRGGHGADNGKAQARHGTVHLPTLFSNSFSPTALLAPALSLASRMNYGDTHSPHAVLGGGDGGGGNMRVSRPTIGLPLDELLDEDGKETPLNTSPRATERRGSAAVQAASSGRRPVPANSDQ</sequence>
<comment type="caution">
    <text evidence="2">The sequence shown here is derived from an EMBL/GenBank/DDBJ whole genome shotgun (WGS) entry which is preliminary data.</text>
</comment>
<evidence type="ECO:0000256" key="1">
    <source>
        <dbReference type="SAM" id="MobiDB-lite"/>
    </source>
</evidence>
<dbReference type="EMBL" id="JARJCW010000095">
    <property type="protein sequence ID" value="KAJ7194809.1"/>
    <property type="molecule type" value="Genomic_DNA"/>
</dbReference>
<proteinExistence type="predicted"/>
<reference evidence="2" key="1">
    <citation type="submission" date="2023-03" db="EMBL/GenBank/DDBJ databases">
        <title>Massive genome expansion in bonnet fungi (Mycena s.s.) driven by repeated elements and novel gene families across ecological guilds.</title>
        <authorList>
            <consortium name="Lawrence Berkeley National Laboratory"/>
            <person name="Harder C.B."/>
            <person name="Miyauchi S."/>
            <person name="Viragh M."/>
            <person name="Kuo A."/>
            <person name="Thoen E."/>
            <person name="Andreopoulos B."/>
            <person name="Lu D."/>
            <person name="Skrede I."/>
            <person name="Drula E."/>
            <person name="Henrissat B."/>
            <person name="Morin E."/>
            <person name="Kohler A."/>
            <person name="Barry K."/>
            <person name="LaButti K."/>
            <person name="Morin E."/>
            <person name="Salamov A."/>
            <person name="Lipzen A."/>
            <person name="Mereny Z."/>
            <person name="Hegedus B."/>
            <person name="Baldrian P."/>
            <person name="Stursova M."/>
            <person name="Weitz H."/>
            <person name="Taylor A."/>
            <person name="Grigoriev I.V."/>
            <person name="Nagy L.G."/>
            <person name="Martin F."/>
            <person name="Kauserud H."/>
        </authorList>
    </citation>
    <scope>NUCLEOTIDE SEQUENCE</scope>
    <source>
        <strain evidence="2">9144</strain>
    </source>
</reference>
<dbReference type="AlphaFoldDB" id="A0AAD6Y1J9"/>
<feature type="region of interest" description="Disordered" evidence="1">
    <location>
        <begin position="59"/>
        <end position="130"/>
    </location>
</feature>
<evidence type="ECO:0000313" key="3">
    <source>
        <dbReference type="Proteomes" id="UP001219525"/>
    </source>
</evidence>